<keyword evidence="3" id="KW-1185">Reference proteome</keyword>
<name>A0A5B0PHI1_PUCGR</name>
<feature type="compositionally biased region" description="Polar residues" evidence="1">
    <location>
        <begin position="214"/>
        <end position="245"/>
    </location>
</feature>
<comment type="caution">
    <text evidence="2">The sequence shown here is derived from an EMBL/GenBank/DDBJ whole genome shotgun (WGS) entry which is preliminary data.</text>
</comment>
<feature type="compositionally biased region" description="Polar residues" evidence="1">
    <location>
        <begin position="262"/>
        <end position="271"/>
    </location>
</feature>
<feature type="region of interest" description="Disordered" evidence="1">
    <location>
        <begin position="190"/>
        <end position="302"/>
    </location>
</feature>
<reference evidence="2 3" key="1">
    <citation type="submission" date="2019-05" db="EMBL/GenBank/DDBJ databases">
        <title>Emergence of the Ug99 lineage of the wheat stem rust pathogen through somatic hybridization.</title>
        <authorList>
            <person name="Li F."/>
            <person name="Upadhyaya N.M."/>
            <person name="Sperschneider J."/>
            <person name="Matny O."/>
            <person name="Nguyen-Phuc H."/>
            <person name="Mago R."/>
            <person name="Raley C."/>
            <person name="Miller M.E."/>
            <person name="Silverstein K.A.T."/>
            <person name="Henningsen E."/>
            <person name="Hirsch C.D."/>
            <person name="Visser B."/>
            <person name="Pretorius Z.A."/>
            <person name="Steffenson B.J."/>
            <person name="Schwessinger B."/>
            <person name="Dodds P.N."/>
            <person name="Figueroa M."/>
        </authorList>
    </citation>
    <scope>NUCLEOTIDE SEQUENCE [LARGE SCALE GENOMIC DNA]</scope>
    <source>
        <strain evidence="2">21-0</strain>
    </source>
</reference>
<feature type="compositionally biased region" description="Polar residues" evidence="1">
    <location>
        <begin position="286"/>
        <end position="302"/>
    </location>
</feature>
<feature type="compositionally biased region" description="Basic and acidic residues" evidence="1">
    <location>
        <begin position="248"/>
        <end position="259"/>
    </location>
</feature>
<dbReference type="OrthoDB" id="10375217at2759"/>
<accession>A0A5B0PHI1</accession>
<evidence type="ECO:0000256" key="1">
    <source>
        <dbReference type="SAM" id="MobiDB-lite"/>
    </source>
</evidence>
<feature type="compositionally biased region" description="Basic and acidic residues" evidence="1">
    <location>
        <begin position="274"/>
        <end position="284"/>
    </location>
</feature>
<dbReference type="Proteomes" id="UP000324748">
    <property type="component" value="Unassembled WGS sequence"/>
</dbReference>
<protein>
    <submittedName>
        <fullName evidence="2">Uncharacterized protein</fullName>
    </submittedName>
</protein>
<gene>
    <name evidence="2" type="ORF">PGT21_028522</name>
</gene>
<proteinExistence type="predicted"/>
<evidence type="ECO:0000313" key="2">
    <source>
        <dbReference type="EMBL" id="KAA1100054.1"/>
    </source>
</evidence>
<dbReference type="AlphaFoldDB" id="A0A5B0PHI1"/>
<organism evidence="2 3">
    <name type="scientific">Puccinia graminis f. sp. tritici</name>
    <dbReference type="NCBI Taxonomy" id="56615"/>
    <lineage>
        <taxon>Eukaryota</taxon>
        <taxon>Fungi</taxon>
        <taxon>Dikarya</taxon>
        <taxon>Basidiomycota</taxon>
        <taxon>Pucciniomycotina</taxon>
        <taxon>Pucciniomycetes</taxon>
        <taxon>Pucciniales</taxon>
        <taxon>Pucciniaceae</taxon>
        <taxon>Puccinia</taxon>
    </lineage>
</organism>
<sequence length="327" mass="35889">MVSLSYALQLHLCLIDSSQPSVTLIVTQLYSINLHHQTLASVTSIVACLSLSLTQPSVTLIITGVEFSVKGNSAVCASERDPQYSGQYNRLGLAKQTILLDHRNLKIDNHQSIDSSSTSKSQAWLLLNNNACRSYTYDFRTTVKSSALNHLTQQLTHPLLCFMECYLKSQCGGGSHAGYGHQNSANPGGYGIGKQYESTSGRQNQSDRNKGYPKTSSRPNKENYGSATHQQNPPSSGHSGDQTGAYSHDAEQKDQDKYPHGHSQSRVSSANVDHGSDSYPRDTESFGMSHQPTPDQNSGSYQMPSHRYENTNPVTHLKCLHLLKSLI</sequence>
<evidence type="ECO:0000313" key="3">
    <source>
        <dbReference type="Proteomes" id="UP000324748"/>
    </source>
</evidence>
<dbReference type="EMBL" id="VSWC01000054">
    <property type="protein sequence ID" value="KAA1100054.1"/>
    <property type="molecule type" value="Genomic_DNA"/>
</dbReference>